<comment type="similarity">
    <text evidence="2 9">Belongs to the cytochrome P450 family.</text>
</comment>
<comment type="cofactor">
    <cofactor evidence="1 8">
        <name>heme</name>
        <dbReference type="ChEBI" id="CHEBI:30413"/>
    </cofactor>
</comment>
<sequence length="522" mass="58569">MEYRLGLRFIDYISIELGSFLGHFSVEYQVSWRFITLGGEIFLGTFTFSMNNTLGDFVRYSPNQVSIRNSDVWEGNGRLCNSHIYGFHRNVSKFEGTYSPFRIARGFTSTWNTTDVDIHKSRRKLLNKCFSEQALDGYSDSITVHIDEFMRQMLEGLPADQNYMAGPINFAYKSDVVAREIITHLVSGKTWGFQNADTKTTKLLENIRKFERKLYMLGFAPWLKVFPSFKPSPALGQWIVQSSKQGFISESKNTLVAKMLAARDEDQGAGLSENDVIADARFFLLGGKISCRHLPFVVLVLIAAGSVTSSSALSAAVFFLLHHPTETQQLYTELRDAFPTYSDIKVNAQLMRCKRLKAVLEEAMRLAPPVPTLLPRLVGPGGIEAVGRHIPEGVVVGAPCWAISRDKRYFEDPNMFKPDRWLVDASDPIAGQRLAEATKASQPFSFGPRACPGRALAFRENGLLLAKLVYAFEMEPVTDNSTVQTPLRGIEEGLVFNQKDTVGAHEEELLVRYRLRSGVSLD</sequence>
<gene>
    <name evidence="10" type="ORF">CCHL11_05912</name>
</gene>
<evidence type="ECO:0000256" key="6">
    <source>
        <dbReference type="ARBA" id="ARBA00023004"/>
    </source>
</evidence>
<dbReference type="OrthoDB" id="1470350at2759"/>
<dbReference type="GO" id="GO:0004497">
    <property type="term" value="F:monooxygenase activity"/>
    <property type="evidence" value="ECO:0007669"/>
    <property type="project" value="UniProtKB-KW"/>
</dbReference>
<keyword evidence="7 9" id="KW-0503">Monooxygenase</keyword>
<dbReference type="GO" id="GO:0020037">
    <property type="term" value="F:heme binding"/>
    <property type="evidence" value="ECO:0007669"/>
    <property type="project" value="InterPro"/>
</dbReference>
<dbReference type="PRINTS" id="PR00385">
    <property type="entry name" value="P450"/>
</dbReference>
<accession>A0A1Q8RJ31</accession>
<evidence type="ECO:0000256" key="3">
    <source>
        <dbReference type="ARBA" id="ARBA00022617"/>
    </source>
</evidence>
<dbReference type="InterPro" id="IPR036396">
    <property type="entry name" value="Cyt_P450_sf"/>
</dbReference>
<dbReference type="InterPro" id="IPR001128">
    <property type="entry name" value="Cyt_P450"/>
</dbReference>
<keyword evidence="6 8" id="KW-0408">Iron</keyword>
<organism evidence="10 11">
    <name type="scientific">Colletotrichum chlorophyti</name>
    <dbReference type="NCBI Taxonomy" id="708187"/>
    <lineage>
        <taxon>Eukaryota</taxon>
        <taxon>Fungi</taxon>
        <taxon>Dikarya</taxon>
        <taxon>Ascomycota</taxon>
        <taxon>Pezizomycotina</taxon>
        <taxon>Sordariomycetes</taxon>
        <taxon>Hypocreomycetidae</taxon>
        <taxon>Glomerellales</taxon>
        <taxon>Glomerellaceae</taxon>
        <taxon>Colletotrichum</taxon>
    </lineage>
</organism>
<dbReference type="SUPFAM" id="SSF48264">
    <property type="entry name" value="Cytochrome P450"/>
    <property type="match status" value="1"/>
</dbReference>
<keyword evidence="3 8" id="KW-0349">Heme</keyword>
<dbReference type="GO" id="GO:0005506">
    <property type="term" value="F:iron ion binding"/>
    <property type="evidence" value="ECO:0007669"/>
    <property type="project" value="InterPro"/>
</dbReference>
<dbReference type="PANTHER" id="PTHR24305">
    <property type="entry name" value="CYTOCHROME P450"/>
    <property type="match status" value="1"/>
</dbReference>
<dbReference type="Proteomes" id="UP000186583">
    <property type="component" value="Unassembled WGS sequence"/>
</dbReference>
<evidence type="ECO:0000256" key="4">
    <source>
        <dbReference type="ARBA" id="ARBA00022723"/>
    </source>
</evidence>
<proteinExistence type="inferred from homology"/>
<dbReference type="EMBL" id="MPGH01000192">
    <property type="protein sequence ID" value="OLN84339.1"/>
    <property type="molecule type" value="Genomic_DNA"/>
</dbReference>
<reference evidence="10 11" key="1">
    <citation type="submission" date="2016-11" db="EMBL/GenBank/DDBJ databases">
        <title>Draft Genome Assembly of Colletotrichum chlorophyti a pathogen of herbaceous plants.</title>
        <authorList>
            <person name="Gan P."/>
            <person name="Narusaka M."/>
            <person name="Tsushima A."/>
            <person name="Narusaka Y."/>
            <person name="Takano Y."/>
            <person name="Shirasu K."/>
        </authorList>
    </citation>
    <scope>NUCLEOTIDE SEQUENCE [LARGE SCALE GENOMIC DNA]</scope>
    <source>
        <strain evidence="10 11">NTL11</strain>
    </source>
</reference>
<keyword evidence="5 9" id="KW-0560">Oxidoreductase</keyword>
<evidence type="ECO:0000313" key="11">
    <source>
        <dbReference type="Proteomes" id="UP000186583"/>
    </source>
</evidence>
<evidence type="ECO:0000313" key="10">
    <source>
        <dbReference type="EMBL" id="OLN84339.1"/>
    </source>
</evidence>
<dbReference type="GO" id="GO:0016705">
    <property type="term" value="F:oxidoreductase activity, acting on paired donors, with incorporation or reduction of molecular oxygen"/>
    <property type="evidence" value="ECO:0007669"/>
    <property type="project" value="InterPro"/>
</dbReference>
<evidence type="ECO:0000256" key="1">
    <source>
        <dbReference type="ARBA" id="ARBA00001971"/>
    </source>
</evidence>
<dbReference type="InterPro" id="IPR050121">
    <property type="entry name" value="Cytochrome_P450_monoxygenase"/>
</dbReference>
<feature type="binding site" description="axial binding residue" evidence="8">
    <location>
        <position position="451"/>
    </location>
    <ligand>
        <name>heme</name>
        <dbReference type="ChEBI" id="CHEBI:30413"/>
    </ligand>
    <ligandPart>
        <name>Fe</name>
        <dbReference type="ChEBI" id="CHEBI:18248"/>
    </ligandPart>
</feature>
<dbReference type="PANTHER" id="PTHR24305:SF237">
    <property type="entry name" value="CYTOCHROME P450 MONOOXYGENASE ATNE-RELATED"/>
    <property type="match status" value="1"/>
</dbReference>
<evidence type="ECO:0000256" key="2">
    <source>
        <dbReference type="ARBA" id="ARBA00010617"/>
    </source>
</evidence>
<dbReference type="PRINTS" id="PR00463">
    <property type="entry name" value="EP450I"/>
</dbReference>
<dbReference type="STRING" id="708187.A0A1Q8RJ31"/>
<evidence type="ECO:0000256" key="8">
    <source>
        <dbReference type="PIRSR" id="PIRSR602401-1"/>
    </source>
</evidence>
<dbReference type="InterPro" id="IPR002401">
    <property type="entry name" value="Cyt_P450_E_grp-I"/>
</dbReference>
<dbReference type="InterPro" id="IPR017972">
    <property type="entry name" value="Cyt_P450_CS"/>
</dbReference>
<keyword evidence="11" id="KW-1185">Reference proteome</keyword>
<keyword evidence="4 8" id="KW-0479">Metal-binding</keyword>
<dbReference type="Pfam" id="PF00067">
    <property type="entry name" value="p450"/>
    <property type="match status" value="1"/>
</dbReference>
<dbReference type="PROSITE" id="PS00086">
    <property type="entry name" value="CYTOCHROME_P450"/>
    <property type="match status" value="1"/>
</dbReference>
<dbReference type="AlphaFoldDB" id="A0A1Q8RJ31"/>
<evidence type="ECO:0000256" key="7">
    <source>
        <dbReference type="ARBA" id="ARBA00023033"/>
    </source>
</evidence>
<dbReference type="Gene3D" id="1.10.630.10">
    <property type="entry name" value="Cytochrome P450"/>
    <property type="match status" value="1"/>
</dbReference>
<name>A0A1Q8RJ31_9PEZI</name>
<protein>
    <submittedName>
        <fullName evidence="10">Cytochrome P450 67</fullName>
    </submittedName>
</protein>
<evidence type="ECO:0000256" key="5">
    <source>
        <dbReference type="ARBA" id="ARBA00023002"/>
    </source>
</evidence>
<comment type="caution">
    <text evidence="10">The sequence shown here is derived from an EMBL/GenBank/DDBJ whole genome shotgun (WGS) entry which is preliminary data.</text>
</comment>
<evidence type="ECO:0000256" key="9">
    <source>
        <dbReference type="RuleBase" id="RU000461"/>
    </source>
</evidence>